<dbReference type="InterPro" id="IPR036812">
    <property type="entry name" value="NAD(P)_OxRdtase_dom_sf"/>
</dbReference>
<keyword evidence="3" id="KW-1185">Reference proteome</keyword>
<dbReference type="PROSITE" id="PS51318">
    <property type="entry name" value="TAT"/>
    <property type="match status" value="1"/>
</dbReference>
<dbReference type="EMBL" id="VFIY01000005">
    <property type="protein sequence ID" value="TPD61693.1"/>
    <property type="molecule type" value="Genomic_DNA"/>
</dbReference>
<dbReference type="CDD" id="cd19095">
    <property type="entry name" value="AKR_PA4992-like"/>
    <property type="match status" value="1"/>
</dbReference>
<name>A0A501PMM0_9PROT</name>
<reference evidence="3" key="1">
    <citation type="submission" date="2019-06" db="EMBL/GenBank/DDBJ databases">
        <title>The complete genome of Emcibacter congregatus ZYLT.</title>
        <authorList>
            <person name="Zhao Z."/>
        </authorList>
    </citation>
    <scope>NUCLEOTIDE SEQUENCE [LARGE SCALE GENOMIC DNA]</scope>
    <source>
        <strain evidence="3">MCCC 1A06723</strain>
    </source>
</reference>
<dbReference type="Pfam" id="PF00248">
    <property type="entry name" value="Aldo_ket_red"/>
    <property type="match status" value="1"/>
</dbReference>
<proteinExistence type="predicted"/>
<evidence type="ECO:0000313" key="2">
    <source>
        <dbReference type="EMBL" id="TPD61693.1"/>
    </source>
</evidence>
<dbReference type="PANTHER" id="PTHR43312">
    <property type="entry name" value="D-THREO-ALDOSE 1-DEHYDROGENASE"/>
    <property type="match status" value="1"/>
</dbReference>
<protein>
    <submittedName>
        <fullName evidence="2">Aldo/keto reductase</fullName>
    </submittedName>
</protein>
<gene>
    <name evidence="2" type="ORF">FIV46_05635</name>
</gene>
<accession>A0A501PMM0</accession>
<dbReference type="OrthoDB" id="9783572at2"/>
<sequence length="310" mass="34075">MTDITRKQFIKLTGAAGLALAGGVGAPALADTFLHKMVRKPIPSSGELLPVVGFGTSRVFDVGRSAEERAPLLDTLKILYDAGGSLIDTAPMYGPAEAVVGDLVARLNSRNKSFIATKVLQNGKQAGIDQMNASFHKLKTSHVDLMQVHNLVDWQTQLGTLREMKQDKKIRYLGITHYTDNGTRELVEIMKQEQLDFVQCQYAMNARLAEEELLPLARERGIAILCNRPFGRGALFNKVKGRELPVWAADLGIHSWAQYFLKYLLGHPAVTAVIPGTGRPDHARDNVMAGMSPLPDEAARKMMLDHLHGL</sequence>
<dbReference type="InterPro" id="IPR006311">
    <property type="entry name" value="TAT_signal"/>
</dbReference>
<organism evidence="2 3">
    <name type="scientific">Emcibacter nanhaiensis</name>
    <dbReference type="NCBI Taxonomy" id="1505037"/>
    <lineage>
        <taxon>Bacteria</taxon>
        <taxon>Pseudomonadati</taxon>
        <taxon>Pseudomonadota</taxon>
        <taxon>Alphaproteobacteria</taxon>
        <taxon>Emcibacterales</taxon>
        <taxon>Emcibacteraceae</taxon>
        <taxon>Emcibacter</taxon>
    </lineage>
</organism>
<dbReference type="Proteomes" id="UP000319148">
    <property type="component" value="Unassembled WGS sequence"/>
</dbReference>
<dbReference type="SUPFAM" id="SSF51430">
    <property type="entry name" value="NAD(P)-linked oxidoreductase"/>
    <property type="match status" value="1"/>
</dbReference>
<dbReference type="PANTHER" id="PTHR43312:SF1">
    <property type="entry name" value="NADP-DEPENDENT OXIDOREDUCTASE DOMAIN-CONTAINING PROTEIN"/>
    <property type="match status" value="1"/>
</dbReference>
<dbReference type="InterPro" id="IPR053135">
    <property type="entry name" value="AKR2_Oxidoreductase"/>
</dbReference>
<dbReference type="InterPro" id="IPR023210">
    <property type="entry name" value="NADP_OxRdtase_dom"/>
</dbReference>
<dbReference type="AlphaFoldDB" id="A0A501PMM0"/>
<dbReference type="RefSeq" id="WP_139939269.1">
    <property type="nucleotide sequence ID" value="NZ_JBHSYP010000003.1"/>
</dbReference>
<comment type="caution">
    <text evidence="2">The sequence shown here is derived from an EMBL/GenBank/DDBJ whole genome shotgun (WGS) entry which is preliminary data.</text>
</comment>
<dbReference type="Gene3D" id="3.20.20.100">
    <property type="entry name" value="NADP-dependent oxidoreductase domain"/>
    <property type="match status" value="1"/>
</dbReference>
<evidence type="ECO:0000259" key="1">
    <source>
        <dbReference type="Pfam" id="PF00248"/>
    </source>
</evidence>
<evidence type="ECO:0000313" key="3">
    <source>
        <dbReference type="Proteomes" id="UP000319148"/>
    </source>
</evidence>
<feature type="domain" description="NADP-dependent oxidoreductase" evidence="1">
    <location>
        <begin position="52"/>
        <end position="300"/>
    </location>
</feature>